<dbReference type="InterPro" id="IPR018120">
    <property type="entry name" value="Glyco_hydro_1_AS"/>
</dbReference>
<evidence type="ECO:0000256" key="2">
    <source>
        <dbReference type="ARBA" id="ARBA00022801"/>
    </source>
</evidence>
<dbReference type="InterPro" id="IPR033132">
    <property type="entry name" value="GH_1_N_CS"/>
</dbReference>
<dbReference type="OMA" id="AHWFRHL"/>
<evidence type="ECO:0000313" key="8">
    <source>
        <dbReference type="EnsemblPlants" id="QL04p003225:mrna"/>
    </source>
</evidence>
<dbReference type="Gene3D" id="3.20.20.80">
    <property type="entry name" value="Glycosidases"/>
    <property type="match status" value="1"/>
</dbReference>
<accession>A0A7N2LCS1</accession>
<keyword evidence="7" id="KW-0732">Signal</keyword>
<dbReference type="GO" id="GO:0005975">
    <property type="term" value="P:carbohydrate metabolic process"/>
    <property type="evidence" value="ECO:0007669"/>
    <property type="project" value="InterPro"/>
</dbReference>
<keyword evidence="9" id="KW-1185">Reference proteome</keyword>
<organism evidence="8 9">
    <name type="scientific">Quercus lobata</name>
    <name type="common">Valley oak</name>
    <dbReference type="NCBI Taxonomy" id="97700"/>
    <lineage>
        <taxon>Eukaryota</taxon>
        <taxon>Viridiplantae</taxon>
        <taxon>Streptophyta</taxon>
        <taxon>Embryophyta</taxon>
        <taxon>Tracheophyta</taxon>
        <taxon>Spermatophyta</taxon>
        <taxon>Magnoliopsida</taxon>
        <taxon>eudicotyledons</taxon>
        <taxon>Gunneridae</taxon>
        <taxon>Pentapetalae</taxon>
        <taxon>rosids</taxon>
        <taxon>fabids</taxon>
        <taxon>Fagales</taxon>
        <taxon>Fagaceae</taxon>
        <taxon>Quercus</taxon>
    </lineage>
</organism>
<dbReference type="AlphaFoldDB" id="A0A7N2LCS1"/>
<reference evidence="8" key="2">
    <citation type="submission" date="2021-01" db="UniProtKB">
        <authorList>
            <consortium name="EnsemblPlants"/>
        </authorList>
    </citation>
    <scope>IDENTIFICATION</scope>
</reference>
<proteinExistence type="inferred from homology"/>
<evidence type="ECO:0008006" key="10">
    <source>
        <dbReference type="Google" id="ProtNLM"/>
    </source>
</evidence>
<sequence length="507" mass="57471">MGIRGHFIIFLIVLVGSLARGEGVIQNYDSNSVDRRSFPKGFIFGTASSAYQYEGATNEGGRGASIWDTFTHRYPHKIKDGKNGNPADDSYYRYKEDVAIMKYIGFDAYRFSISWSRLLPRGNISGGVNQEGIKYYNNLINELLSHGLKPFVTLFHWDLPQALEDTYGGFLSPKIDYINRNDFRDYAELCYKEFGDRVKHWITLNEPLTFAALGYGNGAFAPGRCSKSLFSNCNNGDSATEPYLVAHHQLLAHAAAVEVYRHKYQKSQKGQIGITLNSPWVLPYSQSNADIDAASRALAFAYDWFMEPLNSGHYPAEMVAHVHERLPQFSREQSSMVKGSFDFIGINYYSTNYAKDVPCENQPPSYFKDSCINNTDERNGIPIGPKGASDWINIYPQGIQDLLLYTKNKYNNPIIYITENGINEFNNGSISLEDNSRIDYHSSHLSFVGSAITNGVNVKGYFAWSLLDNFEWADGYTIRFGLVYVDYKDGLKRYPKNSAKWFKKILN</sequence>
<evidence type="ECO:0000256" key="7">
    <source>
        <dbReference type="SAM" id="SignalP"/>
    </source>
</evidence>
<feature type="chain" id="PRO_5029664262" description="Beta-glucosidase" evidence="7">
    <location>
        <begin position="22"/>
        <end position="507"/>
    </location>
</feature>
<dbReference type="InParanoid" id="A0A7N2LCS1"/>
<dbReference type="Pfam" id="PF00232">
    <property type="entry name" value="Glyco_hydro_1"/>
    <property type="match status" value="1"/>
</dbReference>
<dbReference type="PROSITE" id="PS00653">
    <property type="entry name" value="GLYCOSYL_HYDROL_F1_2"/>
    <property type="match status" value="1"/>
</dbReference>
<feature type="signal peptide" evidence="7">
    <location>
        <begin position="1"/>
        <end position="21"/>
    </location>
</feature>
<reference evidence="8 9" key="1">
    <citation type="journal article" date="2016" name="G3 (Bethesda)">
        <title>First Draft Assembly and Annotation of the Genome of a California Endemic Oak Quercus lobata Nee (Fagaceae).</title>
        <authorList>
            <person name="Sork V.L."/>
            <person name="Fitz-Gibbon S.T."/>
            <person name="Puiu D."/>
            <person name="Crepeau M."/>
            <person name="Gugger P.F."/>
            <person name="Sherman R."/>
            <person name="Stevens K."/>
            <person name="Langley C.H."/>
            <person name="Pellegrini M."/>
            <person name="Salzberg S.L."/>
        </authorList>
    </citation>
    <scope>NUCLEOTIDE SEQUENCE [LARGE SCALE GENOMIC DNA]</scope>
    <source>
        <strain evidence="8 9">cv. SW786</strain>
    </source>
</reference>
<dbReference type="InterPro" id="IPR017853">
    <property type="entry name" value="GH"/>
</dbReference>
<evidence type="ECO:0000256" key="3">
    <source>
        <dbReference type="ARBA" id="ARBA00023295"/>
    </source>
</evidence>
<dbReference type="PANTHER" id="PTHR10353">
    <property type="entry name" value="GLYCOSYL HYDROLASE"/>
    <property type="match status" value="1"/>
</dbReference>
<protein>
    <recommendedName>
        <fullName evidence="10">Beta-glucosidase</fullName>
    </recommendedName>
</protein>
<feature type="active site" description="Nucleophile" evidence="4">
    <location>
        <position position="419"/>
    </location>
</feature>
<comment type="similarity">
    <text evidence="1 5">Belongs to the glycosyl hydrolase 1 family.</text>
</comment>
<dbReference type="GO" id="GO:0008422">
    <property type="term" value="F:beta-glucosidase activity"/>
    <property type="evidence" value="ECO:0007669"/>
    <property type="project" value="TreeGrafter"/>
</dbReference>
<dbReference type="Gramene" id="QL04p003225:mrna">
    <property type="protein sequence ID" value="QL04p003225:mrna"/>
    <property type="gene ID" value="QL04p003225"/>
</dbReference>
<dbReference type="SUPFAM" id="SSF51445">
    <property type="entry name" value="(Trans)glycosidases"/>
    <property type="match status" value="1"/>
</dbReference>
<dbReference type="Proteomes" id="UP000594261">
    <property type="component" value="Chromosome 4"/>
</dbReference>
<keyword evidence="3 6" id="KW-0326">Glycosidase</keyword>
<dbReference type="PRINTS" id="PR00131">
    <property type="entry name" value="GLHYDRLASE1"/>
</dbReference>
<dbReference type="InterPro" id="IPR001360">
    <property type="entry name" value="Glyco_hydro_1"/>
</dbReference>
<evidence type="ECO:0000256" key="6">
    <source>
        <dbReference type="RuleBase" id="RU004468"/>
    </source>
</evidence>
<dbReference type="EnsemblPlants" id="QL04p003225:mrna">
    <property type="protein sequence ID" value="QL04p003225:mrna"/>
    <property type="gene ID" value="QL04p003225"/>
</dbReference>
<dbReference type="FunFam" id="3.20.20.80:FF:000020">
    <property type="entry name" value="Beta-glucosidase 12"/>
    <property type="match status" value="1"/>
</dbReference>
<dbReference type="PROSITE" id="PS00572">
    <property type="entry name" value="GLYCOSYL_HYDROL_F1_1"/>
    <property type="match status" value="1"/>
</dbReference>
<dbReference type="PANTHER" id="PTHR10353:SF237">
    <property type="entry name" value="BETA-GLUCOSIDASE 12-RELATED"/>
    <property type="match status" value="1"/>
</dbReference>
<name>A0A7N2LCS1_QUELO</name>
<evidence type="ECO:0000256" key="1">
    <source>
        <dbReference type="ARBA" id="ARBA00010838"/>
    </source>
</evidence>
<evidence type="ECO:0000256" key="4">
    <source>
        <dbReference type="PROSITE-ProRule" id="PRU10055"/>
    </source>
</evidence>
<evidence type="ECO:0000256" key="5">
    <source>
        <dbReference type="RuleBase" id="RU003690"/>
    </source>
</evidence>
<keyword evidence="2 6" id="KW-0378">Hydrolase</keyword>
<evidence type="ECO:0000313" key="9">
    <source>
        <dbReference type="Proteomes" id="UP000594261"/>
    </source>
</evidence>
<dbReference type="FunCoup" id="A0A7N2LCS1">
    <property type="interactions" value="683"/>
</dbReference>
<dbReference type="EMBL" id="LRBV02000004">
    <property type="status" value="NOT_ANNOTATED_CDS"/>
    <property type="molecule type" value="Genomic_DNA"/>
</dbReference>